<accession>A0AA36BT00</accession>
<protein>
    <submittedName>
        <fullName evidence="1">Uncharacterized protein</fullName>
    </submittedName>
</protein>
<keyword evidence="2" id="KW-1185">Reference proteome</keyword>
<dbReference type="Proteomes" id="UP001162480">
    <property type="component" value="Chromosome 22"/>
</dbReference>
<name>A0AA36BT00_OCTVU</name>
<reference evidence="1" key="1">
    <citation type="submission" date="2023-08" db="EMBL/GenBank/DDBJ databases">
        <authorList>
            <person name="Alioto T."/>
            <person name="Alioto T."/>
            <person name="Gomez Garrido J."/>
        </authorList>
    </citation>
    <scope>NUCLEOTIDE SEQUENCE</scope>
</reference>
<evidence type="ECO:0000313" key="1">
    <source>
        <dbReference type="EMBL" id="CAI9739157.1"/>
    </source>
</evidence>
<organism evidence="1 2">
    <name type="scientific">Octopus vulgaris</name>
    <name type="common">Common octopus</name>
    <dbReference type="NCBI Taxonomy" id="6645"/>
    <lineage>
        <taxon>Eukaryota</taxon>
        <taxon>Metazoa</taxon>
        <taxon>Spiralia</taxon>
        <taxon>Lophotrochozoa</taxon>
        <taxon>Mollusca</taxon>
        <taxon>Cephalopoda</taxon>
        <taxon>Coleoidea</taxon>
        <taxon>Octopodiformes</taxon>
        <taxon>Octopoda</taxon>
        <taxon>Incirrata</taxon>
        <taxon>Octopodidae</taxon>
        <taxon>Octopus</taxon>
    </lineage>
</organism>
<evidence type="ECO:0000313" key="2">
    <source>
        <dbReference type="Proteomes" id="UP001162480"/>
    </source>
</evidence>
<sequence>MISDSSGGGGRGGRGCGGCGEGMAAGEYDFAIADTKHHRQLQEWQRTMEVRYTQMIILNSTPVVDR</sequence>
<dbReference type="AlphaFoldDB" id="A0AA36BT00"/>
<dbReference type="EMBL" id="OX597835">
    <property type="protein sequence ID" value="CAI9739157.1"/>
    <property type="molecule type" value="Genomic_DNA"/>
</dbReference>
<proteinExistence type="predicted"/>
<gene>
    <name evidence="1" type="ORF">OCTVUL_1B011117</name>
</gene>